<keyword evidence="2" id="KW-0548">Nucleotidyltransferase</keyword>
<dbReference type="EMBL" id="SMMG02000007">
    <property type="protein sequence ID" value="KAA3465577.1"/>
    <property type="molecule type" value="Genomic_DNA"/>
</dbReference>
<dbReference type="PANTHER" id="PTHR46148:SF44">
    <property type="entry name" value="GAG-POL POLYPROTEIN"/>
    <property type="match status" value="1"/>
</dbReference>
<feature type="domain" description="Reverse transcriptase/retrotransposon-derived protein RNase H-like" evidence="1">
    <location>
        <begin position="111"/>
        <end position="163"/>
    </location>
</feature>
<evidence type="ECO:0000313" key="3">
    <source>
        <dbReference type="Proteomes" id="UP000325315"/>
    </source>
</evidence>
<dbReference type="Gene3D" id="3.10.10.10">
    <property type="entry name" value="HIV Type 1 Reverse Transcriptase, subunit A, domain 1"/>
    <property type="match status" value="2"/>
</dbReference>
<gene>
    <name evidence="2" type="ORF">EPI10_000731</name>
</gene>
<dbReference type="SUPFAM" id="SSF56672">
    <property type="entry name" value="DNA/RNA polymerases"/>
    <property type="match status" value="1"/>
</dbReference>
<accession>A0A5B6V8Y3</accession>
<comment type="caution">
    <text evidence="2">The sequence shown here is derived from an EMBL/GenBank/DDBJ whole genome shotgun (WGS) entry which is preliminary data.</text>
</comment>
<keyword evidence="3" id="KW-1185">Reference proteome</keyword>
<dbReference type="Proteomes" id="UP000325315">
    <property type="component" value="Unassembled WGS sequence"/>
</dbReference>
<dbReference type="GO" id="GO:0003964">
    <property type="term" value="F:RNA-directed DNA polymerase activity"/>
    <property type="evidence" value="ECO:0007669"/>
    <property type="project" value="UniProtKB-KW"/>
</dbReference>
<keyword evidence="2" id="KW-0695">RNA-directed DNA polymerase</keyword>
<dbReference type="InterPro" id="IPR043128">
    <property type="entry name" value="Rev_trsase/Diguanyl_cyclase"/>
</dbReference>
<evidence type="ECO:0000313" key="2">
    <source>
        <dbReference type="EMBL" id="KAA3465577.1"/>
    </source>
</evidence>
<protein>
    <submittedName>
        <fullName evidence="2">RNA-directed DNA polymerase-like protein</fullName>
    </submittedName>
</protein>
<name>A0A5B6V8Y3_9ROSI</name>
<dbReference type="Pfam" id="PF17919">
    <property type="entry name" value="RT_RNaseH_2"/>
    <property type="match status" value="1"/>
</dbReference>
<dbReference type="InterPro" id="IPR043502">
    <property type="entry name" value="DNA/RNA_pol_sf"/>
</dbReference>
<dbReference type="AlphaFoldDB" id="A0A5B6V8Y3"/>
<reference evidence="3" key="1">
    <citation type="journal article" date="2019" name="Plant Biotechnol. J.">
        <title>Genome sequencing of the Australian wild diploid species Gossypium australe highlights disease resistance and delayed gland morphogenesis.</title>
        <authorList>
            <person name="Cai Y."/>
            <person name="Cai X."/>
            <person name="Wang Q."/>
            <person name="Wang P."/>
            <person name="Zhang Y."/>
            <person name="Cai C."/>
            <person name="Xu Y."/>
            <person name="Wang K."/>
            <person name="Zhou Z."/>
            <person name="Wang C."/>
            <person name="Geng S."/>
            <person name="Li B."/>
            <person name="Dong Q."/>
            <person name="Hou Y."/>
            <person name="Wang H."/>
            <person name="Ai P."/>
            <person name="Liu Z."/>
            <person name="Yi F."/>
            <person name="Sun M."/>
            <person name="An G."/>
            <person name="Cheng J."/>
            <person name="Zhang Y."/>
            <person name="Shi Q."/>
            <person name="Xie Y."/>
            <person name="Shi X."/>
            <person name="Chang Y."/>
            <person name="Huang F."/>
            <person name="Chen Y."/>
            <person name="Hong S."/>
            <person name="Mi L."/>
            <person name="Sun Q."/>
            <person name="Zhang L."/>
            <person name="Zhou B."/>
            <person name="Peng R."/>
            <person name="Zhang X."/>
            <person name="Liu F."/>
        </authorList>
    </citation>
    <scope>NUCLEOTIDE SEQUENCE [LARGE SCALE GENOMIC DNA]</scope>
    <source>
        <strain evidence="3">cv. PA1801</strain>
    </source>
</reference>
<proteinExistence type="predicted"/>
<dbReference type="PANTHER" id="PTHR46148">
    <property type="entry name" value="CHROMO DOMAIN-CONTAINING PROTEIN"/>
    <property type="match status" value="1"/>
</dbReference>
<dbReference type="InterPro" id="IPR041577">
    <property type="entry name" value="RT_RNaseH_2"/>
</dbReference>
<organism evidence="2 3">
    <name type="scientific">Gossypium australe</name>
    <dbReference type="NCBI Taxonomy" id="47621"/>
    <lineage>
        <taxon>Eukaryota</taxon>
        <taxon>Viridiplantae</taxon>
        <taxon>Streptophyta</taxon>
        <taxon>Embryophyta</taxon>
        <taxon>Tracheophyta</taxon>
        <taxon>Spermatophyta</taxon>
        <taxon>Magnoliopsida</taxon>
        <taxon>eudicotyledons</taxon>
        <taxon>Gunneridae</taxon>
        <taxon>Pentapetalae</taxon>
        <taxon>rosids</taxon>
        <taxon>malvids</taxon>
        <taxon>Malvales</taxon>
        <taxon>Malvaceae</taxon>
        <taxon>Malvoideae</taxon>
        <taxon>Gossypium</taxon>
    </lineage>
</organism>
<evidence type="ECO:0000259" key="1">
    <source>
        <dbReference type="Pfam" id="PF17919"/>
    </source>
</evidence>
<dbReference type="Gene3D" id="3.30.70.270">
    <property type="match status" value="1"/>
</dbReference>
<keyword evidence="2" id="KW-0808">Transferase</keyword>
<sequence length="352" mass="41045">MNDISVMGSIVEEIQTVKDFLNVFPKELSGLQPEREVKFGIEGAPVLFVKKKNGTMRMYVDYQQLNKLMVKEFCVHKTAFKTHYGHYEFIVMPFELSNALEIFMDLMNRSESRKEYVVYSDASHTGLGCVLMQKGKVLAFTSRQLKLYEGNYSMHDLEWIGLLKDYDGTIEYYPSNAIMVADALSRRSMSELRAMFARLSLYEDGGLLLTYKNKMYCNLWELYWWPSLKGKAIDFCWTKLGKRKIMGLDFVVETEDKLELFPKLDRTHDVFHVSMLKRYLFDPSYIVSVEEIVLRLNLTFEEKPVQILDREVKVLKRNSAHLVNVLWCNHATGKPPGNRKTQFDNNIHICLS</sequence>